<reference evidence="1" key="1">
    <citation type="journal article" date="2015" name="Nature">
        <title>Complex archaea that bridge the gap between prokaryotes and eukaryotes.</title>
        <authorList>
            <person name="Spang A."/>
            <person name="Saw J.H."/>
            <person name="Jorgensen S.L."/>
            <person name="Zaremba-Niedzwiedzka K."/>
            <person name="Martijn J."/>
            <person name="Lind A.E."/>
            <person name="van Eijk R."/>
            <person name="Schleper C."/>
            <person name="Guy L."/>
            <person name="Ettema T.J."/>
        </authorList>
    </citation>
    <scope>NUCLEOTIDE SEQUENCE</scope>
</reference>
<sequence>MDISPVIPHSKLFVFRILNDAKFFRDCYAKSNQIYECEIKNKYQSLISATITNILTMWKLRYNKKKFSHLARKAPKGTILTDAVKLLRKVS</sequence>
<gene>
    <name evidence="1" type="ORF">LCGC14_1498710</name>
</gene>
<evidence type="ECO:0000313" key="1">
    <source>
        <dbReference type="EMBL" id="KKM64705.1"/>
    </source>
</evidence>
<accession>A0A0F9LKD8</accession>
<dbReference type="AlphaFoldDB" id="A0A0F9LKD8"/>
<proteinExistence type="predicted"/>
<name>A0A0F9LKD8_9ZZZZ</name>
<protein>
    <submittedName>
        <fullName evidence="1">Uncharacterized protein</fullName>
    </submittedName>
</protein>
<comment type="caution">
    <text evidence="1">The sequence shown here is derived from an EMBL/GenBank/DDBJ whole genome shotgun (WGS) entry which is preliminary data.</text>
</comment>
<dbReference type="EMBL" id="LAZR01010850">
    <property type="protein sequence ID" value="KKM64705.1"/>
    <property type="molecule type" value="Genomic_DNA"/>
</dbReference>
<organism evidence="1">
    <name type="scientific">marine sediment metagenome</name>
    <dbReference type="NCBI Taxonomy" id="412755"/>
    <lineage>
        <taxon>unclassified sequences</taxon>
        <taxon>metagenomes</taxon>
        <taxon>ecological metagenomes</taxon>
    </lineage>
</organism>